<keyword evidence="4" id="KW-1185">Reference proteome</keyword>
<dbReference type="PANTHER" id="PTHR31170">
    <property type="entry name" value="BNAC04G53230D PROTEIN"/>
    <property type="match status" value="1"/>
</dbReference>
<keyword evidence="2" id="KW-0812">Transmembrane</keyword>
<protein>
    <submittedName>
        <fullName evidence="3">Uncharacterized protein</fullName>
    </submittedName>
</protein>
<feature type="compositionally biased region" description="Basic and acidic residues" evidence="1">
    <location>
        <begin position="1"/>
        <end position="21"/>
    </location>
</feature>
<comment type="caution">
    <text evidence="3">The sequence shown here is derived from an EMBL/GenBank/DDBJ whole genome shotgun (WGS) entry which is preliminary data.</text>
</comment>
<evidence type="ECO:0000256" key="1">
    <source>
        <dbReference type="SAM" id="MobiDB-lite"/>
    </source>
</evidence>
<accession>A0AA88J7L9</accession>
<evidence type="ECO:0000313" key="3">
    <source>
        <dbReference type="EMBL" id="GMN64147.1"/>
    </source>
</evidence>
<dbReference type="PANTHER" id="PTHR31170:SF25">
    <property type="entry name" value="BNAA09G04570D PROTEIN"/>
    <property type="match status" value="1"/>
</dbReference>
<dbReference type="AlphaFoldDB" id="A0AA88J7L9"/>
<dbReference type="Proteomes" id="UP001187192">
    <property type="component" value="Unassembled WGS sequence"/>
</dbReference>
<dbReference type="InterPro" id="IPR004158">
    <property type="entry name" value="DUF247_pln"/>
</dbReference>
<reference evidence="3" key="1">
    <citation type="submission" date="2023-07" db="EMBL/GenBank/DDBJ databases">
        <title>draft genome sequence of fig (Ficus carica).</title>
        <authorList>
            <person name="Takahashi T."/>
            <person name="Nishimura K."/>
        </authorList>
    </citation>
    <scope>NUCLEOTIDE SEQUENCE</scope>
</reference>
<feature type="transmembrane region" description="Helical" evidence="2">
    <location>
        <begin position="492"/>
        <end position="515"/>
    </location>
</feature>
<organism evidence="3 4">
    <name type="scientific">Ficus carica</name>
    <name type="common">Common fig</name>
    <dbReference type="NCBI Taxonomy" id="3494"/>
    <lineage>
        <taxon>Eukaryota</taxon>
        <taxon>Viridiplantae</taxon>
        <taxon>Streptophyta</taxon>
        <taxon>Embryophyta</taxon>
        <taxon>Tracheophyta</taxon>
        <taxon>Spermatophyta</taxon>
        <taxon>Magnoliopsida</taxon>
        <taxon>eudicotyledons</taxon>
        <taxon>Gunneridae</taxon>
        <taxon>Pentapetalae</taxon>
        <taxon>rosids</taxon>
        <taxon>fabids</taxon>
        <taxon>Rosales</taxon>
        <taxon>Moraceae</taxon>
        <taxon>Ficeae</taxon>
        <taxon>Ficus</taxon>
    </lineage>
</organism>
<keyword evidence="2" id="KW-0472">Membrane</keyword>
<keyword evidence="2" id="KW-1133">Transmembrane helix</keyword>
<feature type="region of interest" description="Disordered" evidence="1">
    <location>
        <begin position="1"/>
        <end position="37"/>
    </location>
</feature>
<evidence type="ECO:0000313" key="4">
    <source>
        <dbReference type="Proteomes" id="UP001187192"/>
    </source>
</evidence>
<proteinExistence type="predicted"/>
<name>A0AA88J7L9_FICCA</name>
<evidence type="ECO:0000256" key="2">
    <source>
        <dbReference type="SAM" id="Phobius"/>
    </source>
</evidence>
<gene>
    <name evidence="3" type="ORF">TIFTF001_033220</name>
</gene>
<dbReference type="Pfam" id="PF03140">
    <property type="entry name" value="DUF247"/>
    <property type="match status" value="1"/>
</dbReference>
<dbReference type="EMBL" id="BTGU01000169">
    <property type="protein sequence ID" value="GMN64147.1"/>
    <property type="molecule type" value="Genomic_DNA"/>
</dbReference>
<sequence length="532" mass="60754">MSDEDHNHGLEGTETREEIEQVKISTSQSQASSSHKEVVLNIRPEKLIPELVKLQKELYPTERERERQNIKVEIKKIPEIMKRIKKFDKYFKPEWTFGPIHYRHSLKLDIKRKLAALFISVNGSTTEDIFEDFEKNIDGIRPCFGEDIISDIGNEELMGLLFLDGCAMLGFILCYVNWRLKEVGISDVEAANIERDLLLLENQIPFRVLEVLIDSGKDQGKKELRDSVVTFVYLVCRGTLPGHSNEDLYENLEKYCFSPEINKNRKAVHLLDAFRKALLFNPSSFDLFGCLLTVGRGTFWILCSCGCLAISYFLRRFKPEPQYNIVSFFRRVKEFFFSVQELKAAGIKFKPSHSLKTVTFRSLFFFRPQLMLPTLIVDDSTASKLVNLVAYEMCLSESRPNKKPWVTSYVNLLDSLVDNEQDIKDLRAAGILRNTLSTDLLAAELINNVGTGCIAPTVDAYMDVKEKIDNHYRTTCVIWMAQFCSTHFNTPWTITALFAATAVLVLTAIQTCLLTNIASLTIKSRDSTKGQT</sequence>